<keyword evidence="5" id="KW-1015">Disulfide bond</keyword>
<name>A0AA85IZH6_TRIRE</name>
<reference evidence="9" key="2">
    <citation type="submission" date="2023-11" db="UniProtKB">
        <authorList>
            <consortium name="WormBaseParasite"/>
        </authorList>
    </citation>
    <scope>IDENTIFICATION</scope>
</reference>
<evidence type="ECO:0000256" key="3">
    <source>
        <dbReference type="ARBA" id="ARBA00022729"/>
    </source>
</evidence>
<dbReference type="WBParaSite" id="TREG1_122370.1">
    <property type="protein sequence ID" value="TREG1_122370.1"/>
    <property type="gene ID" value="TREG1_122370"/>
</dbReference>
<comment type="subcellular location">
    <subcellularLocation>
        <location evidence="1">Secreted</location>
    </subcellularLocation>
</comment>
<evidence type="ECO:0000256" key="2">
    <source>
        <dbReference type="ARBA" id="ARBA00022525"/>
    </source>
</evidence>
<feature type="domain" description="UPF0506" evidence="7">
    <location>
        <begin position="29"/>
        <end position="83"/>
    </location>
</feature>
<organism evidence="8 9">
    <name type="scientific">Trichobilharzia regenti</name>
    <name type="common">Nasal bird schistosome</name>
    <dbReference type="NCBI Taxonomy" id="157069"/>
    <lineage>
        <taxon>Eukaryota</taxon>
        <taxon>Metazoa</taxon>
        <taxon>Spiralia</taxon>
        <taxon>Lophotrochozoa</taxon>
        <taxon>Platyhelminthes</taxon>
        <taxon>Trematoda</taxon>
        <taxon>Digenea</taxon>
        <taxon>Strigeidida</taxon>
        <taxon>Schistosomatoidea</taxon>
        <taxon>Schistosomatidae</taxon>
        <taxon>Trichobilharzia</taxon>
    </lineage>
</organism>
<evidence type="ECO:0000256" key="5">
    <source>
        <dbReference type="ARBA" id="ARBA00023157"/>
    </source>
</evidence>
<evidence type="ECO:0000313" key="8">
    <source>
        <dbReference type="Proteomes" id="UP000050795"/>
    </source>
</evidence>
<keyword evidence="2" id="KW-0964">Secreted</keyword>
<dbReference type="AlphaFoldDB" id="A0AA85IZH6"/>
<dbReference type="Pfam" id="PF11703">
    <property type="entry name" value="UPF0506"/>
    <property type="match status" value="1"/>
</dbReference>
<feature type="chain" id="PRO_5041701129" description="UPF0506 domain-containing protein" evidence="6">
    <location>
        <begin position="27"/>
        <end position="84"/>
    </location>
</feature>
<evidence type="ECO:0000256" key="4">
    <source>
        <dbReference type="ARBA" id="ARBA00022854"/>
    </source>
</evidence>
<keyword evidence="3 6" id="KW-0732">Signal</keyword>
<dbReference type="GO" id="GO:0005576">
    <property type="term" value="C:extracellular region"/>
    <property type="evidence" value="ECO:0007669"/>
    <property type="project" value="UniProtKB-SubCell"/>
</dbReference>
<reference evidence="8" key="1">
    <citation type="submission" date="2022-06" db="EMBL/GenBank/DDBJ databases">
        <authorList>
            <person name="Berger JAMES D."/>
            <person name="Berger JAMES D."/>
        </authorList>
    </citation>
    <scope>NUCLEOTIDE SEQUENCE [LARGE SCALE GENOMIC DNA]</scope>
</reference>
<accession>A0AA85IZH6</accession>
<dbReference type="InterPro" id="IPR021712">
    <property type="entry name" value="UPF0506"/>
</dbReference>
<protein>
    <recommendedName>
        <fullName evidence="7">UPF0506 domain-containing protein</fullName>
    </recommendedName>
</protein>
<keyword evidence="4" id="KW-0960">Knottin</keyword>
<sequence>MKYNFNMKKYVLSVLIFVCISTFTTADECRILTAPCSPFKCCSPYLCEMSSLSNGVCVMCYRPGHLCYKDDHCCRKKCKCFVCI</sequence>
<feature type="signal peptide" evidence="6">
    <location>
        <begin position="1"/>
        <end position="26"/>
    </location>
</feature>
<proteinExistence type="predicted"/>
<evidence type="ECO:0000313" key="9">
    <source>
        <dbReference type="WBParaSite" id="TREG1_122370.1"/>
    </source>
</evidence>
<dbReference type="Proteomes" id="UP000050795">
    <property type="component" value="Unassembled WGS sequence"/>
</dbReference>
<evidence type="ECO:0000256" key="1">
    <source>
        <dbReference type="ARBA" id="ARBA00004613"/>
    </source>
</evidence>
<evidence type="ECO:0000259" key="7">
    <source>
        <dbReference type="Pfam" id="PF11703"/>
    </source>
</evidence>
<evidence type="ECO:0000256" key="6">
    <source>
        <dbReference type="SAM" id="SignalP"/>
    </source>
</evidence>
<keyword evidence="8" id="KW-1185">Reference proteome</keyword>